<feature type="chain" id="PRO_5045102377" description="Sel1 repeat family protein" evidence="2">
    <location>
        <begin position="26"/>
        <end position="317"/>
    </location>
</feature>
<evidence type="ECO:0000256" key="2">
    <source>
        <dbReference type="SAM" id="SignalP"/>
    </source>
</evidence>
<proteinExistence type="predicted"/>
<evidence type="ECO:0008006" key="5">
    <source>
        <dbReference type="Google" id="ProtNLM"/>
    </source>
</evidence>
<gene>
    <name evidence="3" type="ORF">ACFO3I_07795</name>
</gene>
<dbReference type="Gene3D" id="1.25.40.10">
    <property type="entry name" value="Tetratricopeptide repeat domain"/>
    <property type="match status" value="1"/>
</dbReference>
<accession>A0ABV9JKY3</accession>
<feature type="region of interest" description="Disordered" evidence="1">
    <location>
        <begin position="36"/>
        <end position="55"/>
    </location>
</feature>
<feature type="signal peptide" evidence="2">
    <location>
        <begin position="1"/>
        <end position="25"/>
    </location>
</feature>
<evidence type="ECO:0000313" key="4">
    <source>
        <dbReference type="Proteomes" id="UP001595962"/>
    </source>
</evidence>
<dbReference type="RefSeq" id="WP_377333084.1">
    <property type="nucleotide sequence ID" value="NZ_JBHSGB010000006.1"/>
</dbReference>
<name>A0ABV9JKY3_9GAMM</name>
<reference evidence="4" key="1">
    <citation type="journal article" date="2019" name="Int. J. Syst. Evol. Microbiol.">
        <title>The Global Catalogue of Microorganisms (GCM) 10K type strain sequencing project: providing services to taxonomists for standard genome sequencing and annotation.</title>
        <authorList>
            <consortium name="The Broad Institute Genomics Platform"/>
            <consortium name="The Broad Institute Genome Sequencing Center for Infectious Disease"/>
            <person name="Wu L."/>
            <person name="Ma J."/>
        </authorList>
    </citation>
    <scope>NUCLEOTIDE SEQUENCE [LARGE SCALE GENOMIC DNA]</scope>
    <source>
        <strain evidence="4">DT28</strain>
    </source>
</reference>
<organism evidence="3 4">
    <name type="scientific">Rheinheimera marina</name>
    <dbReference type="NCBI Taxonomy" id="1774958"/>
    <lineage>
        <taxon>Bacteria</taxon>
        <taxon>Pseudomonadati</taxon>
        <taxon>Pseudomonadota</taxon>
        <taxon>Gammaproteobacteria</taxon>
        <taxon>Chromatiales</taxon>
        <taxon>Chromatiaceae</taxon>
        <taxon>Rheinheimera</taxon>
    </lineage>
</organism>
<evidence type="ECO:0000256" key="1">
    <source>
        <dbReference type="SAM" id="MobiDB-lite"/>
    </source>
</evidence>
<comment type="caution">
    <text evidence="3">The sequence shown here is derived from an EMBL/GenBank/DDBJ whole genome shotgun (WGS) entry which is preliminary data.</text>
</comment>
<protein>
    <recommendedName>
        <fullName evidence="5">Sel1 repeat family protein</fullName>
    </recommendedName>
</protein>
<dbReference type="Proteomes" id="UP001595962">
    <property type="component" value="Unassembled WGS sequence"/>
</dbReference>
<keyword evidence="4" id="KW-1185">Reference proteome</keyword>
<keyword evidence="2" id="KW-0732">Signal</keyword>
<dbReference type="InterPro" id="IPR011990">
    <property type="entry name" value="TPR-like_helical_dom_sf"/>
</dbReference>
<dbReference type="EMBL" id="JBHSGB010000006">
    <property type="protein sequence ID" value="MFC4654912.1"/>
    <property type="molecule type" value="Genomic_DNA"/>
</dbReference>
<evidence type="ECO:0000313" key="3">
    <source>
        <dbReference type="EMBL" id="MFC4654912.1"/>
    </source>
</evidence>
<sequence>MNKALSLLAVLMTGLCVYLLSQAFAPLSSDSGLGGLPSAGEQMASPSKTNEPRLAQSELTPAAELHTDNTRQPDTHTTMQVKTRPSWRLDAALAEHLDRLLTQAQAGDAEAAYVLGMNLRRCYGVPVDEETYAQRLQQAYDNKADNSSVVNLQLNYQFCLGVSEQQRKEFYVLLAKAAAKGMVPAQEFIAAMVPERYMELIEAAELPREDYIRQRDTFVLQQKSWLEDAAAHGSLQAMVRLAQQNYYQQDGPDGRLKAYAFNQLILNFTDDNELYSRYDRYQQNLQQQLTAEQIAKALEMTEHWTQSVNQNGSLYPF</sequence>